<accession>A0A024GVJ6</accession>
<dbReference type="EMBL" id="CAIX01000483">
    <property type="protein sequence ID" value="CCI50403.1"/>
    <property type="molecule type" value="Genomic_DNA"/>
</dbReference>
<evidence type="ECO:0000313" key="9">
    <source>
        <dbReference type="EMBL" id="CCI50403.1"/>
    </source>
</evidence>
<dbReference type="PANTHER" id="PTHR22455:SF10">
    <property type="entry name" value="CILIA- AND FLAGELLA-ASSOCIATED PROTEIN 91"/>
    <property type="match status" value="1"/>
</dbReference>
<dbReference type="InParanoid" id="A0A024GVJ6"/>
<evidence type="ECO:0000256" key="4">
    <source>
        <dbReference type="ARBA" id="ARBA00023273"/>
    </source>
</evidence>
<evidence type="ECO:0000256" key="6">
    <source>
        <dbReference type="ARBA" id="ARBA00029555"/>
    </source>
</evidence>
<dbReference type="GO" id="GO:0005930">
    <property type="term" value="C:axoneme"/>
    <property type="evidence" value="ECO:0007669"/>
    <property type="project" value="UniProtKB-SubCell"/>
</dbReference>
<comment type="similarity">
    <text evidence="5">Belongs to the CFAP91 family.</text>
</comment>
<reference evidence="9 10" key="1">
    <citation type="submission" date="2012-05" db="EMBL/GenBank/DDBJ databases">
        <title>Recombination and specialization in a pathogen metapopulation.</title>
        <authorList>
            <person name="Gardiner A."/>
            <person name="Kemen E."/>
            <person name="Schultz-Larsen T."/>
            <person name="MacLean D."/>
            <person name="Van Oosterhout C."/>
            <person name="Jones J.D.G."/>
        </authorList>
    </citation>
    <scope>NUCLEOTIDE SEQUENCE [LARGE SCALE GENOMIC DNA]</scope>
    <source>
        <strain evidence="9 10">Ac Nc2</strain>
    </source>
</reference>
<evidence type="ECO:0000259" key="8">
    <source>
        <dbReference type="Pfam" id="PF14738"/>
    </source>
</evidence>
<keyword evidence="4" id="KW-0966">Cell projection</keyword>
<dbReference type="STRING" id="65357.A0A024GVJ6"/>
<dbReference type="InterPro" id="IPR032840">
    <property type="entry name" value="CFAP91_dom"/>
</dbReference>
<dbReference type="Proteomes" id="UP000053237">
    <property type="component" value="Unassembled WGS sequence"/>
</dbReference>
<dbReference type="FunCoup" id="A0A024GVJ6">
    <property type="interactions" value="3"/>
</dbReference>
<evidence type="ECO:0000256" key="1">
    <source>
        <dbReference type="ARBA" id="ARBA00004430"/>
    </source>
</evidence>
<proteinExistence type="inferred from homology"/>
<organism evidence="9 10">
    <name type="scientific">Albugo candida</name>
    <dbReference type="NCBI Taxonomy" id="65357"/>
    <lineage>
        <taxon>Eukaryota</taxon>
        <taxon>Sar</taxon>
        <taxon>Stramenopiles</taxon>
        <taxon>Oomycota</taxon>
        <taxon>Peronosporomycetes</taxon>
        <taxon>Albuginales</taxon>
        <taxon>Albuginaceae</taxon>
        <taxon>Albugo</taxon>
    </lineage>
</organism>
<keyword evidence="10" id="KW-1185">Reference proteome</keyword>
<evidence type="ECO:0000256" key="7">
    <source>
        <dbReference type="SAM" id="MobiDB-lite"/>
    </source>
</evidence>
<dbReference type="Pfam" id="PF14738">
    <property type="entry name" value="CFAP91"/>
    <property type="match status" value="1"/>
</dbReference>
<name>A0A024GVJ6_9STRA</name>
<evidence type="ECO:0000256" key="3">
    <source>
        <dbReference type="ARBA" id="ARBA00023212"/>
    </source>
</evidence>
<keyword evidence="2" id="KW-0963">Cytoplasm</keyword>
<protein>
    <recommendedName>
        <fullName evidence="6">Cilia- and flagella-associated protein 91</fullName>
    </recommendedName>
</protein>
<gene>
    <name evidence="9" type="ORF">BN9_121260</name>
</gene>
<evidence type="ECO:0000256" key="2">
    <source>
        <dbReference type="ARBA" id="ARBA00022490"/>
    </source>
</evidence>
<feature type="domain" description="CFAP91" evidence="8">
    <location>
        <begin position="98"/>
        <end position="250"/>
    </location>
</feature>
<comment type="subcellular location">
    <subcellularLocation>
        <location evidence="1">Cytoplasm</location>
        <location evidence="1">Cytoskeleton</location>
        <location evidence="1">Cilium axoneme</location>
    </subcellularLocation>
</comment>
<dbReference type="PANTHER" id="PTHR22455">
    <property type="entry name" value="CILIA- AND FLAGELLA-ASSOCIATED PROTEIN 91"/>
    <property type="match status" value="1"/>
</dbReference>
<evidence type="ECO:0000313" key="10">
    <source>
        <dbReference type="Proteomes" id="UP000053237"/>
    </source>
</evidence>
<dbReference type="AlphaFoldDB" id="A0A024GVJ6"/>
<evidence type="ECO:0000256" key="5">
    <source>
        <dbReference type="ARBA" id="ARBA00029468"/>
    </source>
</evidence>
<keyword evidence="3" id="KW-0206">Cytoskeleton</keyword>
<dbReference type="InterPro" id="IPR026720">
    <property type="entry name" value="CFAP91"/>
</dbReference>
<feature type="region of interest" description="Disordered" evidence="7">
    <location>
        <begin position="19"/>
        <end position="47"/>
    </location>
</feature>
<comment type="caution">
    <text evidence="9">The sequence shown here is derived from an EMBL/GenBank/DDBJ whole genome shotgun (WGS) entry which is preliminary data.</text>
</comment>
<sequence>MQPSRPLDVVYDPLYTTSTSHSKYQGHKRNGVATKRPISAKNNSNLVSGPERHRYFCRPVLPHLRAEPPEVLYASAQDPRSDVGVSEDRPISTRSIGMQTMYRDSQAQTDPFSPECTLQEGVAPEIESLTSLRYRKGLPVTQAEMRLIEHNRKKKALRKVLPPMSDEASLVLRKRMMEAQELMDMRFRESEIDEAHARRIEALKISLVERQKQSDVVSAKRMKKLEQKLMAEKESVMMKTQHERIKELRKIANKRQRLQNLIFQENKKRDLIEEYADYASPVYAPQMRNGNLIRKSPVPDVQFTDHQLTTVEGLKELEKQLPTSSPKYQLMKGALFDKKGRDQQTIETHLIKADRAINKSPFQEIESVSSCHHSFTRHHRAVQKRPSTPDYASQIAESEDEVNALRLLQRLIRGRAVQNTMYEGKQRRAELIAELRESDQAGRFLSGSFQVQAEETEITKCAFSKVEGEVVSEMLDVLQKELIRNKEIEKVKEFAQKAAEDRHQREIEEGARRQLEDLARDRHDHMFSFVTKVHQSTADDYLDNIVEHAVEELSHRDLVIQSIVMTNVIEPILSKVEEKNSEDLIVKDLVSSLLFPTVRNRHSKRQAESEMRKYTAATQSVVKRYQV</sequence>
<dbReference type="OrthoDB" id="567787at2759"/>